<feature type="region of interest" description="Disordered" evidence="1">
    <location>
        <begin position="420"/>
        <end position="439"/>
    </location>
</feature>
<protein>
    <recommendedName>
        <fullName evidence="4">Myb-like domain-containing protein</fullName>
    </recommendedName>
</protein>
<evidence type="ECO:0000313" key="3">
    <source>
        <dbReference type="Proteomes" id="UP000749646"/>
    </source>
</evidence>
<feature type="compositionally biased region" description="Acidic residues" evidence="1">
    <location>
        <begin position="123"/>
        <end position="144"/>
    </location>
</feature>
<evidence type="ECO:0008006" key="4">
    <source>
        <dbReference type="Google" id="ProtNLM"/>
    </source>
</evidence>
<dbReference type="InterPro" id="IPR001005">
    <property type="entry name" value="SANT/Myb"/>
</dbReference>
<feature type="region of interest" description="Disordered" evidence="1">
    <location>
        <begin position="181"/>
        <end position="215"/>
    </location>
</feature>
<feature type="region of interest" description="Disordered" evidence="1">
    <location>
        <begin position="463"/>
        <end position="516"/>
    </location>
</feature>
<gene>
    <name evidence="2" type="ORF">BGZ65_009529</name>
</gene>
<evidence type="ECO:0000313" key="2">
    <source>
        <dbReference type="EMBL" id="KAF9994831.1"/>
    </source>
</evidence>
<feature type="compositionally biased region" description="Low complexity" evidence="1">
    <location>
        <begin position="186"/>
        <end position="211"/>
    </location>
</feature>
<accession>A0A9P6ME52</accession>
<feature type="compositionally biased region" description="Low complexity" evidence="1">
    <location>
        <begin position="500"/>
        <end position="516"/>
    </location>
</feature>
<dbReference type="CDD" id="cd00167">
    <property type="entry name" value="SANT"/>
    <property type="match status" value="1"/>
</dbReference>
<sequence>MARVRETHPSQPTAEAAKENLRQLSQRIHLRRTRARETILYDLQQGVKTMEAQVHKQVEMVLSKFKDTPGSKYAFALTYSLLNQLPNALSNTILPSAISAVADTVAGRTTNSLTTLRGRAGLDDEDEDEEEDEEVDDFLDDLDDPEDLEELSHRQQMTLLMRLRQQQNLRVSQQLSSEFGTIDLASPSPSSSSSSYCSSSLSDNNSSVPSSPTCPSFVSNNHESSYNSNTGGVTISRAGASELLAAYIHHNYSTAASQVLSAALPSFIPSMVAPIAGVFSYPTPPTSKTSSSNQSISSSSSAIMSKSAVQDDTFVTIKQEEKEEKPPLRAIKADPGISVITSRSWTTAECEALYVAATRFKLRGQWAKIRQVMGLHRTDKDIEREYQRLYGESDEVDDEDNHLVSIKKESDIEDYGDADDELEGAANFGDHSHQSSSTMCTTTNLSASAAAAAAAARPFFCPDGYPSITNASSHDDDDGGDKEPPINNSDGDSPTPPSPIFSSSQSPQSLSSSIGT</sequence>
<dbReference type="OrthoDB" id="2448622at2759"/>
<feature type="region of interest" description="Disordered" evidence="1">
    <location>
        <begin position="116"/>
        <end position="144"/>
    </location>
</feature>
<organism evidence="2 3">
    <name type="scientific">Modicella reniformis</name>
    <dbReference type="NCBI Taxonomy" id="1440133"/>
    <lineage>
        <taxon>Eukaryota</taxon>
        <taxon>Fungi</taxon>
        <taxon>Fungi incertae sedis</taxon>
        <taxon>Mucoromycota</taxon>
        <taxon>Mortierellomycotina</taxon>
        <taxon>Mortierellomycetes</taxon>
        <taxon>Mortierellales</taxon>
        <taxon>Mortierellaceae</taxon>
        <taxon>Modicella</taxon>
    </lineage>
</organism>
<reference evidence="2" key="1">
    <citation type="journal article" date="2020" name="Fungal Divers.">
        <title>Resolving the Mortierellaceae phylogeny through synthesis of multi-gene phylogenetics and phylogenomics.</title>
        <authorList>
            <person name="Vandepol N."/>
            <person name="Liber J."/>
            <person name="Desiro A."/>
            <person name="Na H."/>
            <person name="Kennedy M."/>
            <person name="Barry K."/>
            <person name="Grigoriev I.V."/>
            <person name="Miller A.N."/>
            <person name="O'Donnell K."/>
            <person name="Stajich J.E."/>
            <person name="Bonito G."/>
        </authorList>
    </citation>
    <scope>NUCLEOTIDE SEQUENCE</scope>
    <source>
        <strain evidence="2">MES-2147</strain>
    </source>
</reference>
<evidence type="ECO:0000256" key="1">
    <source>
        <dbReference type="SAM" id="MobiDB-lite"/>
    </source>
</evidence>
<keyword evidence="3" id="KW-1185">Reference proteome</keyword>
<dbReference type="EMBL" id="JAAAHW010001482">
    <property type="protein sequence ID" value="KAF9994831.1"/>
    <property type="molecule type" value="Genomic_DNA"/>
</dbReference>
<name>A0A9P6ME52_9FUNG</name>
<proteinExistence type="predicted"/>
<dbReference type="Proteomes" id="UP000749646">
    <property type="component" value="Unassembled WGS sequence"/>
</dbReference>
<dbReference type="AlphaFoldDB" id="A0A9P6ME52"/>
<comment type="caution">
    <text evidence="2">The sequence shown here is derived from an EMBL/GenBank/DDBJ whole genome shotgun (WGS) entry which is preliminary data.</text>
</comment>